<organism evidence="2 3">
    <name type="scientific">Clostridium saccharobutylicum</name>
    <dbReference type="NCBI Taxonomy" id="169679"/>
    <lineage>
        <taxon>Bacteria</taxon>
        <taxon>Bacillati</taxon>
        <taxon>Bacillota</taxon>
        <taxon>Clostridia</taxon>
        <taxon>Eubacteriales</taxon>
        <taxon>Clostridiaceae</taxon>
        <taxon>Clostridium</taxon>
    </lineage>
</organism>
<dbReference type="AlphaFoldDB" id="A0A1S8NE59"/>
<reference evidence="2 3" key="1">
    <citation type="submission" date="2016-05" db="EMBL/GenBank/DDBJ databases">
        <title>Microbial solvent formation.</title>
        <authorList>
            <person name="Poehlein A."/>
            <person name="Montoya Solano J.D."/>
            <person name="Flitsch S."/>
            <person name="Krabben P."/>
            <person name="Duerre P."/>
            <person name="Daniel R."/>
        </authorList>
    </citation>
    <scope>NUCLEOTIDE SEQUENCE [LARGE SCALE GENOMIC DNA]</scope>
    <source>
        <strain evidence="2 3">L1-8</strain>
    </source>
</reference>
<dbReference type="Proteomes" id="UP000191154">
    <property type="component" value="Unassembled WGS sequence"/>
</dbReference>
<evidence type="ECO:0000313" key="3">
    <source>
        <dbReference type="Proteomes" id="UP000191154"/>
    </source>
</evidence>
<gene>
    <name evidence="2" type="ORF">CLOSAC_14510</name>
</gene>
<keyword evidence="1" id="KW-1133">Transmembrane helix</keyword>
<name>A0A1S8NE59_CLOSA</name>
<proteinExistence type="predicted"/>
<accession>A0A1S8NE59</accession>
<evidence type="ECO:0000313" key="2">
    <source>
        <dbReference type="EMBL" id="OOM14571.1"/>
    </source>
</evidence>
<dbReference type="RefSeq" id="WP_077864819.1">
    <property type="nucleotide sequence ID" value="NZ_LZYZ01000002.1"/>
</dbReference>
<dbReference type="EMBL" id="LZYZ01000002">
    <property type="protein sequence ID" value="OOM14571.1"/>
    <property type="molecule type" value="Genomic_DNA"/>
</dbReference>
<feature type="transmembrane region" description="Helical" evidence="1">
    <location>
        <begin position="89"/>
        <end position="107"/>
    </location>
</feature>
<evidence type="ECO:0000256" key="1">
    <source>
        <dbReference type="SAM" id="Phobius"/>
    </source>
</evidence>
<sequence length="122" mass="13518">MRYIVVFYAFSGFESVVIAAVLSGSFAQMVGVSVISKFGQYIPTCFSVILFRKRNSKSSFRVIVSVCLSLWLLYSAWADDMGKPIIQNRVIIGLGGFIIGIPLYFLFKHISKVNSSSSSVNE</sequence>
<keyword evidence="1" id="KW-0812">Transmembrane</keyword>
<dbReference type="STRING" id="169679.CSACC_19620"/>
<feature type="transmembrane region" description="Helical" evidence="1">
    <location>
        <begin position="58"/>
        <end position="77"/>
    </location>
</feature>
<feature type="transmembrane region" description="Helical" evidence="1">
    <location>
        <begin position="29"/>
        <end position="51"/>
    </location>
</feature>
<keyword evidence="1" id="KW-0472">Membrane</keyword>
<dbReference type="Gene3D" id="1.20.1740.10">
    <property type="entry name" value="Amino acid/polyamine transporter I"/>
    <property type="match status" value="1"/>
</dbReference>
<protein>
    <submittedName>
        <fullName evidence="2">Uncharacterized protein</fullName>
    </submittedName>
</protein>
<comment type="caution">
    <text evidence="2">The sequence shown here is derived from an EMBL/GenBank/DDBJ whole genome shotgun (WGS) entry which is preliminary data.</text>
</comment>